<comment type="caution">
    <text evidence="2">The sequence shown here is derived from an EMBL/GenBank/DDBJ whole genome shotgun (WGS) entry which is preliminary data.</text>
</comment>
<name>A0A939KNM9_9MICC</name>
<dbReference type="EMBL" id="JAFNLL010000046">
    <property type="protein sequence ID" value="MBO1269461.1"/>
    <property type="molecule type" value="Genomic_DNA"/>
</dbReference>
<evidence type="ECO:0000313" key="3">
    <source>
        <dbReference type="Proteomes" id="UP000664164"/>
    </source>
</evidence>
<feature type="compositionally biased region" description="Basic and acidic residues" evidence="1">
    <location>
        <begin position="232"/>
        <end position="244"/>
    </location>
</feature>
<proteinExistence type="predicted"/>
<sequence length="244" mass="27124">MISMPFSPYATEPADLAVCRCTQAVQPHEHGTRGMYNYHRCRCTPCREANLEYSRQSTKHRPRREMVDAGLVRSRITELRAAGLTVLQISNLSGIHAKVIEFAMKGRNGKKPKTVKASTFRALNAISYKDAEGAEKRRGRIVNGDIPRRQLQSLHSLGWCGSEIATRIGANASTISHLLAGNGITEDYRARIDRLYAELHGTNAPQETANERRSATVARNRALANGWTSDTATDHEHARPVRAH</sequence>
<keyword evidence="3" id="KW-1185">Reference proteome</keyword>
<evidence type="ECO:0000256" key="1">
    <source>
        <dbReference type="SAM" id="MobiDB-lite"/>
    </source>
</evidence>
<organism evidence="2 3">
    <name type="scientific">Arthrobacter cavernae</name>
    <dbReference type="NCBI Taxonomy" id="2817681"/>
    <lineage>
        <taxon>Bacteria</taxon>
        <taxon>Bacillati</taxon>
        <taxon>Actinomycetota</taxon>
        <taxon>Actinomycetes</taxon>
        <taxon>Micrococcales</taxon>
        <taxon>Micrococcaceae</taxon>
        <taxon>Arthrobacter</taxon>
    </lineage>
</organism>
<gene>
    <name evidence="2" type="ORF">J1902_16055</name>
</gene>
<protein>
    <submittedName>
        <fullName evidence="2">Uncharacterized protein</fullName>
    </submittedName>
</protein>
<feature type="region of interest" description="Disordered" evidence="1">
    <location>
        <begin position="223"/>
        <end position="244"/>
    </location>
</feature>
<dbReference type="Proteomes" id="UP000664164">
    <property type="component" value="Unassembled WGS sequence"/>
</dbReference>
<dbReference type="AlphaFoldDB" id="A0A939KNM9"/>
<reference evidence="2" key="1">
    <citation type="submission" date="2021-03" db="EMBL/GenBank/DDBJ databases">
        <title>A new species, PO-11, isolated from a karst cave deposit.</title>
        <authorList>
            <person name="Zhaoxiaoyong W."/>
        </authorList>
    </citation>
    <scope>NUCLEOTIDE SEQUENCE</scope>
    <source>
        <strain evidence="2">PO-11</strain>
    </source>
</reference>
<accession>A0A939KNM9</accession>
<evidence type="ECO:0000313" key="2">
    <source>
        <dbReference type="EMBL" id="MBO1269461.1"/>
    </source>
</evidence>